<feature type="transmembrane region" description="Helical" evidence="2">
    <location>
        <begin position="131"/>
        <end position="154"/>
    </location>
</feature>
<dbReference type="OrthoDB" id="6478238at2759"/>
<keyword evidence="2" id="KW-0472">Membrane</keyword>
<dbReference type="EMBL" id="OC925389">
    <property type="protein sequence ID" value="CAD7656113.1"/>
    <property type="molecule type" value="Genomic_DNA"/>
</dbReference>
<feature type="region of interest" description="Disordered" evidence="1">
    <location>
        <begin position="55"/>
        <end position="96"/>
    </location>
</feature>
<protein>
    <submittedName>
        <fullName evidence="3">Uncharacterized protein</fullName>
    </submittedName>
</protein>
<keyword evidence="2" id="KW-0812">Transmembrane</keyword>
<keyword evidence="2" id="KW-1133">Transmembrane helix</keyword>
<evidence type="ECO:0000313" key="4">
    <source>
        <dbReference type="Proteomes" id="UP000728032"/>
    </source>
</evidence>
<organism evidence="3">
    <name type="scientific">Oppiella nova</name>
    <dbReference type="NCBI Taxonomy" id="334625"/>
    <lineage>
        <taxon>Eukaryota</taxon>
        <taxon>Metazoa</taxon>
        <taxon>Ecdysozoa</taxon>
        <taxon>Arthropoda</taxon>
        <taxon>Chelicerata</taxon>
        <taxon>Arachnida</taxon>
        <taxon>Acari</taxon>
        <taxon>Acariformes</taxon>
        <taxon>Sarcoptiformes</taxon>
        <taxon>Oribatida</taxon>
        <taxon>Brachypylina</taxon>
        <taxon>Oppioidea</taxon>
        <taxon>Oppiidae</taxon>
        <taxon>Oppiella</taxon>
    </lineage>
</organism>
<dbReference type="AlphaFoldDB" id="A0A7R9M9H5"/>
<proteinExistence type="predicted"/>
<sequence length="157" mass="16714">MNGINNNQRSSHFACKKWTLFTLSVVSMITTVIAVVFYCIALTAVDTLSSEMSKSISSSSSSGSSSWDQSPVSGSSNSPSVSGFGSDSTPNPHSWSWTETSSEVHVNASILIYSTGAIGAYKEHYCLSMTYAILLTISTVSNLGLLIHMPMIVASKI</sequence>
<accession>A0A7R9M9H5</accession>
<reference evidence="3" key="1">
    <citation type="submission" date="2020-11" db="EMBL/GenBank/DDBJ databases">
        <authorList>
            <person name="Tran Van P."/>
        </authorList>
    </citation>
    <scope>NUCLEOTIDE SEQUENCE</scope>
</reference>
<dbReference type="EMBL" id="CAJPVJ010010564">
    <property type="protein sequence ID" value="CAG2173300.1"/>
    <property type="molecule type" value="Genomic_DNA"/>
</dbReference>
<evidence type="ECO:0000256" key="1">
    <source>
        <dbReference type="SAM" id="MobiDB-lite"/>
    </source>
</evidence>
<name>A0A7R9M9H5_9ACAR</name>
<feature type="transmembrane region" description="Helical" evidence="2">
    <location>
        <begin position="20"/>
        <end position="45"/>
    </location>
</feature>
<gene>
    <name evidence="3" type="ORF">ONB1V03_LOCUS12753</name>
</gene>
<evidence type="ECO:0000313" key="3">
    <source>
        <dbReference type="EMBL" id="CAD7656113.1"/>
    </source>
</evidence>
<feature type="compositionally biased region" description="Low complexity" evidence="1">
    <location>
        <begin position="55"/>
        <end position="88"/>
    </location>
</feature>
<evidence type="ECO:0000256" key="2">
    <source>
        <dbReference type="SAM" id="Phobius"/>
    </source>
</evidence>
<dbReference type="Proteomes" id="UP000728032">
    <property type="component" value="Unassembled WGS sequence"/>
</dbReference>
<keyword evidence="4" id="KW-1185">Reference proteome</keyword>